<dbReference type="Proteomes" id="UP001165082">
    <property type="component" value="Unassembled WGS sequence"/>
</dbReference>
<evidence type="ECO:0000256" key="5">
    <source>
        <dbReference type="PIRSR" id="PIRSR607702-1"/>
    </source>
</evidence>
<comment type="function">
    <text evidence="1">JanA and janB regulate somatic sex differentiation.</text>
</comment>
<feature type="binding site" evidence="6">
    <location>
        <position position="57"/>
    </location>
    <ligand>
        <name>substrate</name>
    </ligand>
</feature>
<keyword evidence="3" id="KW-0221">Differentiation</keyword>
<organism evidence="8 9">
    <name type="scientific">Triparma retinervis</name>
    <dbReference type="NCBI Taxonomy" id="2557542"/>
    <lineage>
        <taxon>Eukaryota</taxon>
        <taxon>Sar</taxon>
        <taxon>Stramenopiles</taxon>
        <taxon>Ochrophyta</taxon>
        <taxon>Bolidophyceae</taxon>
        <taxon>Parmales</taxon>
        <taxon>Triparmaceae</taxon>
        <taxon>Triparma</taxon>
    </lineage>
</organism>
<dbReference type="OrthoDB" id="10249612at2759"/>
<evidence type="ECO:0000256" key="6">
    <source>
        <dbReference type="PIRSR" id="PIRSR607702-2"/>
    </source>
</evidence>
<dbReference type="EMBL" id="BRXZ01002359">
    <property type="protein sequence ID" value="GMH60402.1"/>
    <property type="molecule type" value="Genomic_DNA"/>
</dbReference>
<reference evidence="8" key="1">
    <citation type="submission" date="2022-07" db="EMBL/GenBank/DDBJ databases">
        <title>Genome analysis of Parmales, a sister group of diatoms, reveals the evolutionary specialization of diatoms from phago-mixotrophs to photoautotrophs.</title>
        <authorList>
            <person name="Ban H."/>
            <person name="Sato S."/>
            <person name="Yoshikawa S."/>
            <person name="Kazumasa Y."/>
            <person name="Nakamura Y."/>
            <person name="Ichinomiya M."/>
            <person name="Saitoh K."/>
            <person name="Sato N."/>
            <person name="Blanc-Mathieu R."/>
            <person name="Endo H."/>
            <person name="Kuwata A."/>
            <person name="Ogata H."/>
        </authorList>
    </citation>
    <scope>NUCLEOTIDE SEQUENCE</scope>
</reference>
<dbReference type="AlphaFoldDB" id="A0A9W6ZTX8"/>
<evidence type="ECO:0000256" key="1">
    <source>
        <dbReference type="ARBA" id="ARBA00002508"/>
    </source>
</evidence>
<dbReference type="Pfam" id="PF05005">
    <property type="entry name" value="Ocnus"/>
    <property type="match status" value="1"/>
</dbReference>
<evidence type="ECO:0000256" key="7">
    <source>
        <dbReference type="SAM" id="MobiDB-lite"/>
    </source>
</evidence>
<evidence type="ECO:0000256" key="4">
    <source>
        <dbReference type="ARBA" id="ARBA00022928"/>
    </source>
</evidence>
<dbReference type="GO" id="GO:0030154">
    <property type="term" value="P:cell differentiation"/>
    <property type="evidence" value="ECO:0007669"/>
    <property type="project" value="UniProtKB-KW"/>
</dbReference>
<dbReference type="SUPFAM" id="SSF143724">
    <property type="entry name" value="PHP14-like"/>
    <property type="match status" value="1"/>
</dbReference>
<accession>A0A9W6ZTX8</accession>
<dbReference type="GO" id="GO:0101006">
    <property type="term" value="F:protein histidine phosphatase activity"/>
    <property type="evidence" value="ECO:0007669"/>
    <property type="project" value="TreeGrafter"/>
</dbReference>
<dbReference type="GO" id="GO:0007548">
    <property type="term" value="P:sex differentiation"/>
    <property type="evidence" value="ECO:0007669"/>
    <property type="project" value="UniProtKB-KW"/>
</dbReference>
<feature type="region of interest" description="Disordered" evidence="7">
    <location>
        <begin position="1"/>
        <end position="21"/>
    </location>
</feature>
<dbReference type="InterPro" id="IPR038596">
    <property type="entry name" value="Janus_sf"/>
</dbReference>
<name>A0A9W6ZTX8_9STRA</name>
<dbReference type="InterPro" id="IPR007702">
    <property type="entry name" value="Janus"/>
</dbReference>
<evidence type="ECO:0000256" key="2">
    <source>
        <dbReference type="ARBA" id="ARBA00010971"/>
    </source>
</evidence>
<protein>
    <submittedName>
        <fullName evidence="8">Uncharacterized protein</fullName>
    </submittedName>
</protein>
<evidence type="ECO:0000256" key="3">
    <source>
        <dbReference type="ARBA" id="ARBA00022782"/>
    </source>
</evidence>
<dbReference type="PANTHER" id="PTHR12258:SF5">
    <property type="entry name" value="BCDNA.GH02250-RELATED"/>
    <property type="match status" value="1"/>
</dbReference>
<comment type="caution">
    <text evidence="8">The sequence shown here is derived from an EMBL/GenBank/DDBJ whole genome shotgun (WGS) entry which is preliminary data.</text>
</comment>
<dbReference type="PANTHER" id="PTHR12258">
    <property type="entry name" value="JANUS-A/JANUS-B"/>
    <property type="match status" value="1"/>
</dbReference>
<evidence type="ECO:0000313" key="9">
    <source>
        <dbReference type="Proteomes" id="UP001165082"/>
    </source>
</evidence>
<dbReference type="GO" id="GO:0005829">
    <property type="term" value="C:cytosol"/>
    <property type="evidence" value="ECO:0007669"/>
    <property type="project" value="TreeGrafter"/>
</dbReference>
<gene>
    <name evidence="8" type="ORF">TrRE_jg1414</name>
</gene>
<dbReference type="Gene3D" id="3.50.20.20">
    <property type="entry name" value="Janus/Ocnus"/>
    <property type="match status" value="1"/>
</dbReference>
<comment type="similarity">
    <text evidence="2">Belongs to the janus family.</text>
</comment>
<feature type="active site" description="Proton acceptor" evidence="5">
    <location>
        <position position="83"/>
    </location>
</feature>
<keyword evidence="9" id="KW-1185">Reference proteome</keyword>
<sequence>MGSLSPSAAEAGPTTSEADQAEVARIKRAVSARNAEGTIGTQGTTVPSVSIEEGANKYVLATATDPNNEERAFVYSRRSASYHADVAGPLTERLSASGYSNVSVLGGGRILYSRSDKKVEIYGHSYGFGKADHEVSMGLVVREEEFKGYDVTCNDEGY</sequence>
<proteinExistence type="inferred from homology"/>
<evidence type="ECO:0000313" key="8">
    <source>
        <dbReference type="EMBL" id="GMH60402.1"/>
    </source>
</evidence>
<keyword evidence="4" id="KW-0726">Sexual differentiation</keyword>